<keyword evidence="3" id="KW-1185">Reference proteome</keyword>
<dbReference type="GO" id="GO:0008782">
    <property type="term" value="F:adenosylhomocysteine nucleosidase activity"/>
    <property type="evidence" value="ECO:0007669"/>
    <property type="project" value="TreeGrafter"/>
</dbReference>
<protein>
    <submittedName>
        <fullName evidence="2">MTA/SAH nucleosidase</fullName>
    </submittedName>
</protein>
<evidence type="ECO:0000313" key="2">
    <source>
        <dbReference type="EMBL" id="GLI36717.1"/>
    </source>
</evidence>
<feature type="domain" description="Nucleoside phosphorylase" evidence="1">
    <location>
        <begin position="5"/>
        <end position="181"/>
    </location>
</feature>
<dbReference type="EMBL" id="BSDS01000001">
    <property type="protein sequence ID" value="GLI36717.1"/>
    <property type="molecule type" value="Genomic_DNA"/>
</dbReference>
<proteinExistence type="predicted"/>
<dbReference type="GO" id="GO:0009116">
    <property type="term" value="P:nucleoside metabolic process"/>
    <property type="evidence" value="ECO:0007669"/>
    <property type="project" value="InterPro"/>
</dbReference>
<dbReference type="GO" id="GO:0005829">
    <property type="term" value="C:cytosol"/>
    <property type="evidence" value="ECO:0007669"/>
    <property type="project" value="TreeGrafter"/>
</dbReference>
<dbReference type="GO" id="GO:0019284">
    <property type="term" value="P:L-methionine salvage from S-adenosylmethionine"/>
    <property type="evidence" value="ECO:0007669"/>
    <property type="project" value="TreeGrafter"/>
</dbReference>
<dbReference type="Pfam" id="PF01048">
    <property type="entry name" value="PNP_UDP_1"/>
    <property type="match status" value="1"/>
</dbReference>
<dbReference type="PANTHER" id="PTHR46832:SF1">
    <property type="entry name" value="5'-METHYLTHIOADENOSINE_S-ADENOSYLHOMOCYSTEINE NUCLEOSIDASE"/>
    <property type="match status" value="1"/>
</dbReference>
<dbReference type="InterPro" id="IPR000845">
    <property type="entry name" value="Nucleoside_phosphorylase_d"/>
</dbReference>
<dbReference type="Gene3D" id="3.40.50.1580">
    <property type="entry name" value="Nucleoside phosphorylase domain"/>
    <property type="match status" value="1"/>
</dbReference>
<organism evidence="2 3">
    <name type="scientific">Geobacter hydrogenophilus</name>
    <dbReference type="NCBI Taxonomy" id="40983"/>
    <lineage>
        <taxon>Bacteria</taxon>
        <taxon>Pseudomonadati</taxon>
        <taxon>Thermodesulfobacteriota</taxon>
        <taxon>Desulfuromonadia</taxon>
        <taxon>Geobacterales</taxon>
        <taxon>Geobacteraceae</taxon>
        <taxon>Geobacter</taxon>
    </lineage>
</organism>
<gene>
    <name evidence="2" type="ORF">GHYDROH2_02180</name>
</gene>
<dbReference type="AlphaFoldDB" id="A0A9W6L9T2"/>
<sequence>MWRLRVGNDDIFLVESGMGIDRAAAATDALVAAASPVAILSFGFGGAALPGLKVGDLAVGMTSWFAGTGEIVLRRGIDRELAEKLAEELDRICDGVTRGEIITSARILKKGDLAHSLPNGISSPILDMETAAVAEAAHRHGISIVALRAISDDAEEELSFSLDEFTDDDMAIRPLKVLATIARKPWIIPQLLRLARNSRIAGKRLAHGVLATAEFLARR</sequence>
<accession>A0A9W6L9T2</accession>
<dbReference type="SUPFAM" id="SSF53167">
    <property type="entry name" value="Purine and uridine phosphorylases"/>
    <property type="match status" value="1"/>
</dbReference>
<name>A0A9W6L9T2_9BACT</name>
<comment type="caution">
    <text evidence="2">The sequence shown here is derived from an EMBL/GenBank/DDBJ whole genome shotgun (WGS) entry which is preliminary data.</text>
</comment>
<dbReference type="InterPro" id="IPR035994">
    <property type="entry name" value="Nucleoside_phosphorylase_sf"/>
</dbReference>
<dbReference type="Proteomes" id="UP001144352">
    <property type="component" value="Unassembled WGS sequence"/>
</dbReference>
<evidence type="ECO:0000259" key="1">
    <source>
        <dbReference type="Pfam" id="PF01048"/>
    </source>
</evidence>
<dbReference type="GO" id="GO:0008930">
    <property type="term" value="F:methylthioadenosine nucleosidase activity"/>
    <property type="evidence" value="ECO:0007669"/>
    <property type="project" value="TreeGrafter"/>
</dbReference>
<dbReference type="PANTHER" id="PTHR46832">
    <property type="entry name" value="5'-METHYLTHIOADENOSINE/S-ADENOSYLHOMOCYSTEINE NUCLEOSIDASE"/>
    <property type="match status" value="1"/>
</dbReference>
<reference evidence="2" key="1">
    <citation type="submission" date="2022-12" db="EMBL/GenBank/DDBJ databases">
        <title>Reference genome sequencing for broad-spectrum identification of bacterial and archaeal isolates by mass spectrometry.</title>
        <authorList>
            <person name="Sekiguchi Y."/>
            <person name="Tourlousse D.M."/>
        </authorList>
    </citation>
    <scope>NUCLEOTIDE SEQUENCE</scope>
    <source>
        <strain evidence="2">H2</strain>
    </source>
</reference>
<dbReference type="CDD" id="cd17877">
    <property type="entry name" value="NP_MTAN-like"/>
    <property type="match status" value="1"/>
</dbReference>
<evidence type="ECO:0000313" key="3">
    <source>
        <dbReference type="Proteomes" id="UP001144352"/>
    </source>
</evidence>